<dbReference type="EMBL" id="REFV01000008">
    <property type="protein sequence ID" value="RMB58483.1"/>
    <property type="molecule type" value="Genomic_DNA"/>
</dbReference>
<protein>
    <submittedName>
        <fullName evidence="1">Uncharacterized protein</fullName>
    </submittedName>
</protein>
<dbReference type="RefSeq" id="WP_121917407.1">
    <property type="nucleotide sequence ID" value="NZ_REFV01000008.1"/>
</dbReference>
<evidence type="ECO:0000313" key="1">
    <source>
        <dbReference type="EMBL" id="RMB58483.1"/>
    </source>
</evidence>
<gene>
    <name evidence="1" type="ORF">EAX61_09245</name>
</gene>
<dbReference type="AlphaFoldDB" id="A0A3M0GA20"/>
<name>A0A3M0GA20_9FLAO</name>
<reference evidence="1 2" key="1">
    <citation type="submission" date="2018-10" db="EMBL/GenBank/DDBJ databases">
        <title>Dokdonia luteus sp. nov., isolated from sea water.</title>
        <authorList>
            <person name="Zhou L.Y."/>
            <person name="Du Z.J."/>
        </authorList>
    </citation>
    <scope>NUCLEOTIDE SEQUENCE [LARGE SCALE GENOMIC DNA]</scope>
    <source>
        <strain evidence="1 2">SH27</strain>
    </source>
</reference>
<evidence type="ECO:0000313" key="2">
    <source>
        <dbReference type="Proteomes" id="UP000281985"/>
    </source>
</evidence>
<dbReference type="OrthoDB" id="1143370at2"/>
<accession>A0A3M0GA20</accession>
<sequence>MEIEAINPYRFKANNEINAEFILAVFFCSKIETFNRKLLYFFYFTNHISHNTLKFDADVYTDEYLLGVIFKSTENQKILPKKVLRELTGLKDRGTFNKYFNAHLQNLGLQNRRVFTFSESYMILKFWQDEPKGNSFEAFSKGEIAKRFTNGDYERLDLLMTNGIVSYSEYINYDYIKPSDLNKLLTAYSELKVINSSFESKIKYGYLELYSLLFILKKYNTSIKSLLKKEASCLFDS</sequence>
<comment type="caution">
    <text evidence="1">The sequence shown here is derived from an EMBL/GenBank/DDBJ whole genome shotgun (WGS) entry which is preliminary data.</text>
</comment>
<organism evidence="1 2">
    <name type="scientific">Dokdonia sinensis</name>
    <dbReference type="NCBI Taxonomy" id="2479847"/>
    <lineage>
        <taxon>Bacteria</taxon>
        <taxon>Pseudomonadati</taxon>
        <taxon>Bacteroidota</taxon>
        <taxon>Flavobacteriia</taxon>
        <taxon>Flavobacteriales</taxon>
        <taxon>Flavobacteriaceae</taxon>
        <taxon>Dokdonia</taxon>
    </lineage>
</organism>
<proteinExistence type="predicted"/>
<dbReference type="Proteomes" id="UP000281985">
    <property type="component" value="Unassembled WGS sequence"/>
</dbReference>
<keyword evidence="2" id="KW-1185">Reference proteome</keyword>